<accession>A0ABZ2UCG9</accession>
<dbReference type="InterPro" id="IPR018060">
    <property type="entry name" value="HTH_AraC"/>
</dbReference>
<dbReference type="PRINTS" id="PR00344">
    <property type="entry name" value="BCTRLSENSOR"/>
</dbReference>
<dbReference type="EC" id="2.7.13.3" evidence="2"/>
<evidence type="ECO:0000259" key="7">
    <source>
        <dbReference type="PROSITE" id="PS01124"/>
    </source>
</evidence>
<dbReference type="SMART" id="SM00342">
    <property type="entry name" value="HTH_ARAC"/>
    <property type="match status" value="1"/>
</dbReference>
<comment type="catalytic activity">
    <reaction evidence="1">
        <text>ATP + protein L-histidine = ADP + protein N-phospho-L-histidine.</text>
        <dbReference type="EC" id="2.7.13.3"/>
    </reaction>
</comment>
<dbReference type="SMART" id="SM00388">
    <property type="entry name" value="HisKA"/>
    <property type="match status" value="1"/>
</dbReference>
<dbReference type="SUPFAM" id="SSF55874">
    <property type="entry name" value="ATPase domain of HSP90 chaperone/DNA topoisomerase II/histidine kinase"/>
    <property type="match status" value="1"/>
</dbReference>
<feature type="domain" description="Response regulatory" evidence="9">
    <location>
        <begin position="1087"/>
        <end position="1202"/>
    </location>
</feature>
<dbReference type="InterPro" id="IPR001789">
    <property type="entry name" value="Sig_transdc_resp-reg_receiver"/>
</dbReference>
<dbReference type="Pfam" id="PF07495">
    <property type="entry name" value="Y_Y_Y"/>
    <property type="match status" value="1"/>
</dbReference>
<keyword evidence="11" id="KW-1185">Reference proteome</keyword>
<dbReference type="CDD" id="cd00082">
    <property type="entry name" value="HisKA"/>
    <property type="match status" value="1"/>
</dbReference>
<dbReference type="Pfam" id="PF00512">
    <property type="entry name" value="HisKA"/>
    <property type="match status" value="1"/>
</dbReference>
<dbReference type="InterPro" id="IPR009057">
    <property type="entry name" value="Homeodomain-like_sf"/>
</dbReference>
<dbReference type="Pfam" id="PF12833">
    <property type="entry name" value="HTH_18"/>
    <property type="match status" value="1"/>
</dbReference>
<dbReference type="InterPro" id="IPR013783">
    <property type="entry name" value="Ig-like_fold"/>
</dbReference>
<dbReference type="SUPFAM" id="SSF47384">
    <property type="entry name" value="Homodimeric domain of signal transducing histidine kinase"/>
    <property type="match status" value="1"/>
</dbReference>
<dbReference type="SUPFAM" id="SSF50969">
    <property type="entry name" value="YVTN repeat-like/Quinoprotein amine dehydrogenase"/>
    <property type="match status" value="1"/>
</dbReference>
<reference evidence="10 11" key="1">
    <citation type="submission" date="2024-03" db="EMBL/GenBank/DDBJ databases">
        <title>Flavobacterium soyae.</title>
        <authorList>
            <person name="Zheng W."/>
        </authorList>
    </citation>
    <scope>NUCLEOTIDE SEQUENCE [LARGE SCALE GENOMIC DNA]</scope>
    <source>
        <strain evidence="10 11">55</strain>
    </source>
</reference>
<evidence type="ECO:0000256" key="1">
    <source>
        <dbReference type="ARBA" id="ARBA00000085"/>
    </source>
</evidence>
<evidence type="ECO:0000313" key="10">
    <source>
        <dbReference type="EMBL" id="WYZ19190.1"/>
    </source>
</evidence>
<evidence type="ECO:0000256" key="5">
    <source>
        <dbReference type="ARBA" id="ARBA00023163"/>
    </source>
</evidence>
<dbReference type="SUPFAM" id="SSF63829">
    <property type="entry name" value="Calcium-dependent phosphotriesterase"/>
    <property type="match status" value="1"/>
</dbReference>
<dbReference type="InterPro" id="IPR011123">
    <property type="entry name" value="Y_Y_Y"/>
</dbReference>
<dbReference type="SUPFAM" id="SSF52172">
    <property type="entry name" value="CheY-like"/>
    <property type="match status" value="1"/>
</dbReference>
<dbReference type="SUPFAM" id="SSF46689">
    <property type="entry name" value="Homeodomain-like"/>
    <property type="match status" value="1"/>
</dbReference>
<evidence type="ECO:0000313" key="11">
    <source>
        <dbReference type="Proteomes" id="UP001623852"/>
    </source>
</evidence>
<dbReference type="InterPro" id="IPR004358">
    <property type="entry name" value="Sig_transdc_His_kin-like_C"/>
</dbReference>
<sequence length="1338" mass="152651">MKRLLFKFFVPILKNENCIFNLSLRVQVFISLAFFSYGHDVFSQDFIFSPIEDRQQLNEEKIRSFIELHDGRIGVFTEGMFNLYDGSGFKTIEIEDDNSAPLISYTGFHHSYLENNRIWFKYRGKISLINISKEKSEANPLKVLSSLGFKGTPVNLFVDEKKDIWIVNNSGRLLCYEQGSKKVITFLNKIDLKGGADEILYDLVLHKKKVYLIYKSGLIRCFDRSSAKELYKEFIVKDASGSFTQWNHAAAVGNYIYVIRAGISKGQLVRYDTQTRQSVVVLQADTYWLNTFAANNNGDFFMSCSQGLWYFKSGNTVGTFYPELTLTDGHKIKTEVSTVLFDRQGGLWAGTLNKGIYYQHPDRSRFKYYQKSNFNLKSNEEFQVNCFEETVDNKLLIGTNEALYAAELPLNRTKSFKVLIPDLYCHSLHKDSTGQIWISTNKGLYVSGRDGFIKQYTKQSAGFVYETKQGDIYVCTGTGILKWNKTLQSFGLLPLINSPVNVFQMTEWNQKLIGISSNGPFIMNAAGDKISMPLEKEHKKMPMFSQKNHKYSCLLSDSEQNLWVGTYNGLTVWDNKNQKLYEINTDKGLVNNSIKAIVEDKDRSFWVTTSRGVSHIIKKRTASGLTFRIINHDKYTGVLEYPFTDRAVFISSKNGLFIGGIDGMNNLQKNDSKDNQFVLNPILFNFKLFGKNVIIDEKIDGNIVLNNAISSTDTLRLKYDQNFFSIGFSGLNYKNPSQTYYRYKLEDVDQNWRSENFTSGIGEAGYTNITPGHYIFKVQASSDGIHWPGRKKNLLIIIEPPIWNTAFAKILYFVLLCIGIALISKALVKRNILIRKKQQDYAIERAKSDFITNMSHELRTPLTLIITPLKSLLAKVEDQKIKKELLRISSNSDLLLDTVNQLLDFKKIDTGEEILHRNFYDNLSFLTELCTAYVPIAEEKGISFTWNIDQQNDDLYLDRQKITRIIINLLSNAFKFTGLGGKVKFSAVIDSKDKVLTILVEDSGIGISKTEIDHIFNRFYQADNQKEISSGSGIGLYMVKYYAEMHGGLVSAASNPGQGTCFKVLLSVQKKAELLPFEAGEESTRKSILIVEDHTIFRGYLFDELKKYYDVITANNGEDGLTKAMKHVPDLIITDMMMPKMDGPQLSQSVRNTIAISHIPIIMLTGRASDEARFEGYEAGVDAYMIKPFDINLLVLRINKLLELNDTRRKMFIKEKEVKIDALTDNPIDQEFLKRAFQCVFDNLSNSEYTVEKFSEDMNMDRTGLYRKLMALTDHSPTNFIRTIRLKKAAELLLDKKLTIADISDQVGFNSISYFTKCFHEAFGKTPSQSREENVSTG</sequence>
<keyword evidence="5" id="KW-0804">Transcription</keyword>
<dbReference type="Proteomes" id="UP001623852">
    <property type="component" value="Chromosome"/>
</dbReference>
<organism evidence="10 11">
    <name type="scientific">Flavobacterium soyae</name>
    <dbReference type="NCBI Taxonomy" id="2903098"/>
    <lineage>
        <taxon>Bacteria</taxon>
        <taxon>Pseudomonadati</taxon>
        <taxon>Bacteroidota</taxon>
        <taxon>Flavobacteriia</taxon>
        <taxon>Flavobacteriales</taxon>
        <taxon>Flavobacteriaceae</taxon>
        <taxon>Flavobacterium</taxon>
    </lineage>
</organism>
<dbReference type="Gene3D" id="2.60.40.10">
    <property type="entry name" value="Immunoglobulins"/>
    <property type="match status" value="1"/>
</dbReference>
<keyword evidence="3 6" id="KW-0597">Phosphoprotein</keyword>
<dbReference type="Pfam" id="PF00072">
    <property type="entry name" value="Response_reg"/>
    <property type="match status" value="1"/>
</dbReference>
<keyword evidence="10" id="KW-0547">Nucleotide-binding</keyword>
<feature type="modified residue" description="4-aspartylphosphate" evidence="6">
    <location>
        <position position="1135"/>
    </location>
</feature>
<gene>
    <name evidence="10" type="ORF">AABD74_18720</name>
</gene>
<proteinExistence type="predicted"/>
<protein>
    <recommendedName>
        <fullName evidence="2">histidine kinase</fullName>
        <ecNumber evidence="2">2.7.13.3</ecNumber>
    </recommendedName>
</protein>
<dbReference type="InterPro" id="IPR003661">
    <property type="entry name" value="HisK_dim/P_dom"/>
</dbReference>
<dbReference type="Gene3D" id="3.40.50.2300">
    <property type="match status" value="1"/>
</dbReference>
<feature type="domain" description="Histidine kinase" evidence="8">
    <location>
        <begin position="853"/>
        <end position="1070"/>
    </location>
</feature>
<dbReference type="PANTHER" id="PTHR43547">
    <property type="entry name" value="TWO-COMPONENT HISTIDINE KINASE"/>
    <property type="match status" value="1"/>
</dbReference>
<evidence type="ECO:0000256" key="6">
    <source>
        <dbReference type="PROSITE-ProRule" id="PRU00169"/>
    </source>
</evidence>
<dbReference type="GO" id="GO:0005524">
    <property type="term" value="F:ATP binding"/>
    <property type="evidence" value="ECO:0007669"/>
    <property type="project" value="UniProtKB-KW"/>
</dbReference>
<name>A0ABZ2UCG9_9FLAO</name>
<dbReference type="InterPro" id="IPR015943">
    <property type="entry name" value="WD40/YVTN_repeat-like_dom_sf"/>
</dbReference>
<dbReference type="RefSeq" id="WP_406843900.1">
    <property type="nucleotide sequence ID" value="NZ_CP150845.1"/>
</dbReference>
<dbReference type="CDD" id="cd00075">
    <property type="entry name" value="HATPase"/>
    <property type="match status" value="1"/>
</dbReference>
<dbReference type="Gene3D" id="3.30.565.10">
    <property type="entry name" value="Histidine kinase-like ATPase, C-terminal domain"/>
    <property type="match status" value="1"/>
</dbReference>
<keyword evidence="10" id="KW-0067">ATP-binding</keyword>
<evidence type="ECO:0000256" key="4">
    <source>
        <dbReference type="ARBA" id="ARBA00023015"/>
    </source>
</evidence>
<evidence type="ECO:0000259" key="9">
    <source>
        <dbReference type="PROSITE" id="PS50110"/>
    </source>
</evidence>
<dbReference type="InterPro" id="IPR036097">
    <property type="entry name" value="HisK_dim/P_sf"/>
</dbReference>
<dbReference type="InterPro" id="IPR005467">
    <property type="entry name" value="His_kinase_dom"/>
</dbReference>
<dbReference type="Gene3D" id="2.130.10.10">
    <property type="entry name" value="YVTN repeat-like/Quinoprotein amine dehydrogenase"/>
    <property type="match status" value="2"/>
</dbReference>
<dbReference type="Pfam" id="PF02518">
    <property type="entry name" value="HATPase_c"/>
    <property type="match status" value="1"/>
</dbReference>
<dbReference type="CDD" id="cd00156">
    <property type="entry name" value="REC"/>
    <property type="match status" value="1"/>
</dbReference>
<dbReference type="PROSITE" id="PS01124">
    <property type="entry name" value="HTH_ARAC_FAMILY_2"/>
    <property type="match status" value="1"/>
</dbReference>
<dbReference type="SMART" id="SM00387">
    <property type="entry name" value="HATPase_c"/>
    <property type="match status" value="1"/>
</dbReference>
<feature type="domain" description="HTH araC/xylS-type" evidence="7">
    <location>
        <begin position="1234"/>
        <end position="1333"/>
    </location>
</feature>
<dbReference type="InterPro" id="IPR011044">
    <property type="entry name" value="Quino_amine_DH_bsu"/>
</dbReference>
<keyword evidence="4" id="KW-0805">Transcription regulation</keyword>
<dbReference type="EMBL" id="CP150845">
    <property type="protein sequence ID" value="WYZ19190.1"/>
    <property type="molecule type" value="Genomic_DNA"/>
</dbReference>
<dbReference type="PROSITE" id="PS50109">
    <property type="entry name" value="HIS_KIN"/>
    <property type="match status" value="1"/>
</dbReference>
<evidence type="ECO:0000256" key="3">
    <source>
        <dbReference type="ARBA" id="ARBA00022553"/>
    </source>
</evidence>
<dbReference type="Gene3D" id="1.10.287.130">
    <property type="match status" value="1"/>
</dbReference>
<dbReference type="InterPro" id="IPR011006">
    <property type="entry name" value="CheY-like_superfamily"/>
</dbReference>
<evidence type="ECO:0000259" key="8">
    <source>
        <dbReference type="PROSITE" id="PS50109"/>
    </source>
</evidence>
<dbReference type="Gene3D" id="1.10.10.60">
    <property type="entry name" value="Homeodomain-like"/>
    <property type="match status" value="1"/>
</dbReference>
<dbReference type="InterPro" id="IPR036890">
    <property type="entry name" value="HATPase_C_sf"/>
</dbReference>
<dbReference type="InterPro" id="IPR003594">
    <property type="entry name" value="HATPase_dom"/>
</dbReference>
<evidence type="ECO:0000256" key="2">
    <source>
        <dbReference type="ARBA" id="ARBA00012438"/>
    </source>
</evidence>
<dbReference type="PANTHER" id="PTHR43547:SF2">
    <property type="entry name" value="HYBRID SIGNAL TRANSDUCTION HISTIDINE KINASE C"/>
    <property type="match status" value="1"/>
</dbReference>
<dbReference type="SMART" id="SM00448">
    <property type="entry name" value="REC"/>
    <property type="match status" value="1"/>
</dbReference>
<dbReference type="PROSITE" id="PS50110">
    <property type="entry name" value="RESPONSE_REGULATORY"/>
    <property type="match status" value="1"/>
</dbReference>